<dbReference type="HOGENOM" id="CLU_077456_0_0_1"/>
<dbReference type="PANTHER" id="PTHR34987">
    <property type="entry name" value="C, PUTATIVE (AFU_ORTHOLOGUE AFUA_3G02880)-RELATED"/>
    <property type="match status" value="1"/>
</dbReference>
<dbReference type="InterPro" id="IPR008928">
    <property type="entry name" value="6-hairpin_glycosidase_sf"/>
</dbReference>
<reference evidence="2 3" key="1">
    <citation type="journal article" date="2012" name="BMC Genomics">
        <title>Tools to kill: Genome of one of the most destructive plant pathogenic fungi Macrophomina phaseolina.</title>
        <authorList>
            <person name="Islam M.S."/>
            <person name="Haque M.S."/>
            <person name="Islam M.M."/>
            <person name="Emdad E.M."/>
            <person name="Halim A."/>
            <person name="Hossen Q.M.M."/>
            <person name="Hossain M.Z."/>
            <person name="Ahmed B."/>
            <person name="Rahim S."/>
            <person name="Rahman M.S."/>
            <person name="Alam M.M."/>
            <person name="Hou S."/>
            <person name="Wan X."/>
            <person name="Saito J.A."/>
            <person name="Alam M."/>
        </authorList>
    </citation>
    <scope>NUCLEOTIDE SEQUENCE [LARGE SCALE GENOMIC DNA]</scope>
    <source>
        <strain evidence="2 3">MS6</strain>
    </source>
</reference>
<dbReference type="Gene3D" id="1.50.10.10">
    <property type="match status" value="1"/>
</dbReference>
<keyword evidence="1" id="KW-0732">Signal</keyword>
<dbReference type="eggNOG" id="ENOG502QWE4">
    <property type="taxonomic scope" value="Eukaryota"/>
</dbReference>
<accession>K2RB18</accession>
<feature type="signal peptide" evidence="1">
    <location>
        <begin position="1"/>
        <end position="23"/>
    </location>
</feature>
<evidence type="ECO:0000313" key="2">
    <source>
        <dbReference type="EMBL" id="EKG11728.1"/>
    </source>
</evidence>
<keyword evidence="2" id="KW-0378">Hydrolase</keyword>
<comment type="caution">
    <text evidence="2">The sequence shown here is derived from an EMBL/GenBank/DDBJ whole genome shotgun (WGS) entry which is preliminary data.</text>
</comment>
<sequence length="312" mass="33369">MSLRLIRAPCVFISLLTSCTVLGQSCWRDTTCDGPSEAAFPGPWDDNIFAPSSRTVQPKSVLSLANASEISTYPGSATLTGNASALVFDFGLEIGGIVHLTYTTSGSGSGVLGLAFSEAKNWIGLYSDSSNGLFQRGDGSIYDAPFDGAGNHSYIMPDEKLRGGFRYLTLFLLTNATAESSPSIDIDDISLEIAFQPTWSNLRAYNGYFHSSDELLNKIWYAGAYTLQTNAVPVNTGRAWPALSYGWANNGSLANGSTVIVDGAKRDRAVWPGDMGVAVPAAFVSTGELESVKNALEVMYNYQVRGLLSFGK</sequence>
<feature type="chain" id="PRO_5003864060" evidence="1">
    <location>
        <begin position="24"/>
        <end position="312"/>
    </location>
</feature>
<protein>
    <submittedName>
        <fullName evidence="2">Six-hairpin glycosidase-like protein</fullName>
    </submittedName>
</protein>
<evidence type="ECO:0000256" key="1">
    <source>
        <dbReference type="SAM" id="SignalP"/>
    </source>
</evidence>
<dbReference type="GO" id="GO:0016798">
    <property type="term" value="F:hydrolase activity, acting on glycosyl bonds"/>
    <property type="evidence" value="ECO:0007669"/>
    <property type="project" value="UniProtKB-KW"/>
</dbReference>
<proteinExistence type="predicted"/>
<dbReference type="PROSITE" id="PS51257">
    <property type="entry name" value="PROKAR_LIPOPROTEIN"/>
    <property type="match status" value="1"/>
</dbReference>
<dbReference type="SUPFAM" id="SSF48208">
    <property type="entry name" value="Six-hairpin glycosidases"/>
    <property type="match status" value="1"/>
</dbReference>
<keyword evidence="2" id="KW-0326">Glycosidase</keyword>
<dbReference type="EMBL" id="AHHD01000467">
    <property type="protein sequence ID" value="EKG11728.1"/>
    <property type="molecule type" value="Genomic_DNA"/>
</dbReference>
<dbReference type="AlphaFoldDB" id="K2RB18"/>
<name>K2RB18_MACPH</name>
<dbReference type="InParanoid" id="K2RB18"/>
<dbReference type="GO" id="GO:0005975">
    <property type="term" value="P:carbohydrate metabolic process"/>
    <property type="evidence" value="ECO:0007669"/>
    <property type="project" value="InterPro"/>
</dbReference>
<dbReference type="PANTHER" id="PTHR34987:SF5">
    <property type="entry name" value="ALPHA-RHAMNOSIDASE"/>
    <property type="match status" value="1"/>
</dbReference>
<dbReference type="OrthoDB" id="10036721at2759"/>
<dbReference type="Proteomes" id="UP000007129">
    <property type="component" value="Unassembled WGS sequence"/>
</dbReference>
<evidence type="ECO:0000313" key="3">
    <source>
        <dbReference type="Proteomes" id="UP000007129"/>
    </source>
</evidence>
<gene>
    <name evidence="2" type="ORF">MPH_11221</name>
</gene>
<dbReference type="InterPro" id="IPR012341">
    <property type="entry name" value="6hp_glycosidase-like_sf"/>
</dbReference>
<dbReference type="VEuPathDB" id="FungiDB:MPH_11221"/>
<dbReference type="STRING" id="1126212.K2RB18"/>
<organism evidence="2 3">
    <name type="scientific">Macrophomina phaseolina (strain MS6)</name>
    <name type="common">Charcoal rot fungus</name>
    <dbReference type="NCBI Taxonomy" id="1126212"/>
    <lineage>
        <taxon>Eukaryota</taxon>
        <taxon>Fungi</taxon>
        <taxon>Dikarya</taxon>
        <taxon>Ascomycota</taxon>
        <taxon>Pezizomycotina</taxon>
        <taxon>Dothideomycetes</taxon>
        <taxon>Dothideomycetes incertae sedis</taxon>
        <taxon>Botryosphaeriales</taxon>
        <taxon>Botryosphaeriaceae</taxon>
        <taxon>Macrophomina</taxon>
    </lineage>
</organism>